<gene>
    <name evidence="4" type="ORF">KUV31_07135</name>
</gene>
<evidence type="ECO:0000256" key="2">
    <source>
        <dbReference type="ARBA" id="ARBA00022840"/>
    </source>
</evidence>
<dbReference type="Gene3D" id="3.40.50.300">
    <property type="entry name" value="P-loop containing nucleotide triphosphate hydrolases"/>
    <property type="match status" value="1"/>
</dbReference>
<evidence type="ECO:0000259" key="3">
    <source>
        <dbReference type="Pfam" id="PF01656"/>
    </source>
</evidence>
<dbReference type="RefSeq" id="WP_222405041.1">
    <property type="nucleotide sequence ID" value="NZ_JAHVKP010000001.1"/>
</dbReference>
<dbReference type="PANTHER" id="PTHR32309">
    <property type="entry name" value="TYROSINE-PROTEIN KINASE"/>
    <property type="match status" value="1"/>
</dbReference>
<proteinExistence type="predicted"/>
<dbReference type="GO" id="GO:0004713">
    <property type="term" value="F:protein tyrosine kinase activity"/>
    <property type="evidence" value="ECO:0007669"/>
    <property type="project" value="TreeGrafter"/>
</dbReference>
<organism evidence="4 5">
    <name type="scientific">Qipengyuania aquimaris</name>
    <dbReference type="NCBI Taxonomy" id="255984"/>
    <lineage>
        <taxon>Bacteria</taxon>
        <taxon>Pseudomonadati</taxon>
        <taxon>Pseudomonadota</taxon>
        <taxon>Alphaproteobacteria</taxon>
        <taxon>Sphingomonadales</taxon>
        <taxon>Erythrobacteraceae</taxon>
        <taxon>Qipengyuania</taxon>
    </lineage>
</organism>
<name>A0A9Q3S125_9SPHN</name>
<dbReference type="EMBL" id="JAHVKP010000001">
    <property type="protein sequence ID" value="MBY6218116.1"/>
    <property type="molecule type" value="Genomic_DNA"/>
</dbReference>
<dbReference type="GO" id="GO:0005886">
    <property type="term" value="C:plasma membrane"/>
    <property type="evidence" value="ECO:0007669"/>
    <property type="project" value="TreeGrafter"/>
</dbReference>
<evidence type="ECO:0000256" key="1">
    <source>
        <dbReference type="ARBA" id="ARBA00022741"/>
    </source>
</evidence>
<accession>A0A9Q3S125</accession>
<dbReference type="AlphaFoldDB" id="A0A9Q3S125"/>
<feature type="domain" description="CobQ/CobB/MinD/ParA nucleotide binding" evidence="3">
    <location>
        <begin position="50"/>
        <end position="223"/>
    </location>
</feature>
<keyword evidence="2" id="KW-0067">ATP-binding</keyword>
<evidence type="ECO:0000313" key="4">
    <source>
        <dbReference type="EMBL" id="MBY6218116.1"/>
    </source>
</evidence>
<protein>
    <submittedName>
        <fullName evidence="4">CpsD/CapB family tyrosine-protein kinase</fullName>
    </submittedName>
</protein>
<evidence type="ECO:0000313" key="5">
    <source>
        <dbReference type="Proteomes" id="UP000824927"/>
    </source>
</evidence>
<dbReference type="PANTHER" id="PTHR32309:SF13">
    <property type="entry name" value="FERRIC ENTEROBACTIN TRANSPORT PROTEIN FEPE"/>
    <property type="match status" value="1"/>
</dbReference>
<dbReference type="InterPro" id="IPR027417">
    <property type="entry name" value="P-loop_NTPase"/>
</dbReference>
<sequence length="237" mass="25856">MLDILEQIPATGISDKIVGFQETDIKSRPFKLLRSALRKRMKENGSQAIGVTSPTPGNGKSFISSNLAASLSRVAREATILADFDLQRSTVGSLFDLEPALGIGDFLKGEEVSLSQIARRVEGSNMVLIPAFPQHVATAELMANERMADLISQMRTFVGRPTIICDLPPLFVNDDAVLCAEQLDGVILVVEQGVTTRKQLKTSLEALYPTKILGTVINRFSGSILEPDSYAGYMDYY</sequence>
<dbReference type="SUPFAM" id="SSF52540">
    <property type="entry name" value="P-loop containing nucleoside triphosphate hydrolases"/>
    <property type="match status" value="1"/>
</dbReference>
<dbReference type="Proteomes" id="UP000824927">
    <property type="component" value="Unassembled WGS sequence"/>
</dbReference>
<dbReference type="InterPro" id="IPR005702">
    <property type="entry name" value="Wzc-like_C"/>
</dbReference>
<dbReference type="InterPro" id="IPR050445">
    <property type="entry name" value="Bact_polysacc_biosynth/exp"/>
</dbReference>
<keyword evidence="4" id="KW-0418">Kinase</keyword>
<dbReference type="InterPro" id="IPR002586">
    <property type="entry name" value="CobQ/CobB/MinD/ParA_Nub-bd_dom"/>
</dbReference>
<dbReference type="Pfam" id="PF01656">
    <property type="entry name" value="CbiA"/>
    <property type="match status" value="1"/>
</dbReference>
<keyword evidence="4" id="KW-0808">Transferase</keyword>
<keyword evidence="1" id="KW-0547">Nucleotide-binding</keyword>
<dbReference type="CDD" id="cd05387">
    <property type="entry name" value="BY-kinase"/>
    <property type="match status" value="1"/>
</dbReference>
<comment type="caution">
    <text evidence="4">The sequence shown here is derived from an EMBL/GenBank/DDBJ whole genome shotgun (WGS) entry which is preliminary data.</text>
</comment>
<reference evidence="4" key="1">
    <citation type="submission" date="2021-06" db="EMBL/GenBank/DDBJ databases">
        <title>50 bacteria genomes isolated from Dapeng, Shenzhen, China.</title>
        <authorList>
            <person name="Zheng W."/>
            <person name="Yu S."/>
            <person name="Huang Y."/>
        </authorList>
    </citation>
    <scope>NUCLEOTIDE SEQUENCE</scope>
    <source>
        <strain evidence="4">DP4N28-2</strain>
    </source>
</reference>